<comment type="similarity">
    <text evidence="2">Belongs to the glyceraldehyde-3-phosphate dehydrogenase family.</text>
</comment>
<keyword evidence="7" id="KW-0324">Glycolysis</keyword>
<dbReference type="SUPFAM" id="SSF55347">
    <property type="entry name" value="Glyceraldehyde-3-phosphate dehydrogenase-like, C-terminal domain"/>
    <property type="match status" value="1"/>
</dbReference>
<reference evidence="10" key="2">
    <citation type="journal article" date="2013" name="Nat. Commun.">
        <title>Genome of the Chinese tree shrew.</title>
        <authorList>
            <person name="Fan Y."/>
            <person name="Huang Z.Y."/>
            <person name="Cao C.C."/>
            <person name="Chen C.S."/>
            <person name="Chen Y.X."/>
            <person name="Fan D.D."/>
            <person name="He J."/>
            <person name="Hou H.L."/>
            <person name="Hu L."/>
            <person name="Hu X.T."/>
            <person name="Jiang X.T."/>
            <person name="Lai R."/>
            <person name="Lang Y.S."/>
            <person name="Liang B."/>
            <person name="Liao S.G."/>
            <person name="Mu D."/>
            <person name="Ma Y.Y."/>
            <person name="Niu Y.Y."/>
            <person name="Sun X.Q."/>
            <person name="Xia J.Q."/>
            <person name="Xiao J."/>
            <person name="Xiong Z.Q."/>
            <person name="Xu L."/>
            <person name="Yang L."/>
            <person name="Zhang Y."/>
            <person name="Zhao W."/>
            <person name="Zhao X.D."/>
            <person name="Zheng Y.T."/>
            <person name="Zhou J.M."/>
            <person name="Zhu Y.B."/>
            <person name="Zhang G.J."/>
            <person name="Wang J."/>
            <person name="Yao Y.G."/>
        </authorList>
    </citation>
    <scope>NUCLEOTIDE SEQUENCE [LARGE SCALE GENOMIC DNA]</scope>
</reference>
<dbReference type="Gene3D" id="3.30.360.10">
    <property type="entry name" value="Dihydrodipicolinate Reductase, domain 2"/>
    <property type="match status" value="1"/>
</dbReference>
<dbReference type="EC" id="1.2.1.12" evidence="3"/>
<comment type="pathway">
    <text evidence="1">Carbohydrate degradation; glycolysis; pyruvate from D-glyceraldehyde 3-phosphate: step 1/5.</text>
</comment>
<dbReference type="PANTHER" id="PTHR10836">
    <property type="entry name" value="GLYCERALDEHYDE 3-PHOSPHATE DEHYDROGENASE"/>
    <property type="match status" value="1"/>
</dbReference>
<dbReference type="Proteomes" id="UP000011518">
    <property type="component" value="Unassembled WGS sequence"/>
</dbReference>
<dbReference type="GO" id="GO:0004365">
    <property type="term" value="F:glyceraldehyde-3-phosphate dehydrogenase (NAD+) (phosphorylating) activity"/>
    <property type="evidence" value="ECO:0007669"/>
    <property type="project" value="UniProtKB-EC"/>
</dbReference>
<evidence type="ECO:0000256" key="5">
    <source>
        <dbReference type="ARBA" id="ARBA00023002"/>
    </source>
</evidence>
<evidence type="ECO:0000256" key="3">
    <source>
        <dbReference type="ARBA" id="ARBA00013119"/>
    </source>
</evidence>
<evidence type="ECO:0000256" key="1">
    <source>
        <dbReference type="ARBA" id="ARBA00004869"/>
    </source>
</evidence>
<evidence type="ECO:0000313" key="10">
    <source>
        <dbReference type="Proteomes" id="UP000011518"/>
    </source>
</evidence>
<evidence type="ECO:0000313" key="9">
    <source>
        <dbReference type="EMBL" id="ELW54531.1"/>
    </source>
</evidence>
<evidence type="ECO:0000256" key="2">
    <source>
        <dbReference type="ARBA" id="ARBA00007406"/>
    </source>
</evidence>
<sequence length="105" mass="12302">MAFYDIIINVLVNNMTCYLEKADRYYGIKNAVKQELKELQQVILGYTEDQVFFCNLNGITHSFSFYIGTRIALSDYTDKFISWFHCVFGHSNRLGNFMVNTTFKI</sequence>
<evidence type="ECO:0000256" key="6">
    <source>
        <dbReference type="ARBA" id="ARBA00023027"/>
    </source>
</evidence>
<dbReference type="PANTHER" id="PTHR10836:SF111">
    <property type="entry name" value="GLYCERALDEHYDE-3-PHOSPHATE DEHYDROGENASE"/>
    <property type="match status" value="1"/>
</dbReference>
<organism evidence="9 10">
    <name type="scientific">Tupaia chinensis</name>
    <name type="common">Chinese tree shrew</name>
    <name type="synonym">Tupaia belangeri chinensis</name>
    <dbReference type="NCBI Taxonomy" id="246437"/>
    <lineage>
        <taxon>Eukaryota</taxon>
        <taxon>Metazoa</taxon>
        <taxon>Chordata</taxon>
        <taxon>Craniata</taxon>
        <taxon>Vertebrata</taxon>
        <taxon>Euteleostomi</taxon>
        <taxon>Mammalia</taxon>
        <taxon>Eutheria</taxon>
        <taxon>Euarchontoglires</taxon>
        <taxon>Scandentia</taxon>
        <taxon>Tupaiidae</taxon>
        <taxon>Tupaia</taxon>
    </lineage>
</organism>
<dbReference type="InParanoid" id="L9JVN2"/>
<accession>L9JVN2</accession>
<dbReference type="GO" id="GO:0005829">
    <property type="term" value="C:cytosol"/>
    <property type="evidence" value="ECO:0007669"/>
    <property type="project" value="TreeGrafter"/>
</dbReference>
<dbReference type="GO" id="GO:0006096">
    <property type="term" value="P:glycolytic process"/>
    <property type="evidence" value="ECO:0007669"/>
    <property type="project" value="UniProtKB-KW"/>
</dbReference>
<name>L9JVN2_TUPCH</name>
<dbReference type="EMBL" id="KB320937">
    <property type="protein sequence ID" value="ELW54531.1"/>
    <property type="molecule type" value="Genomic_DNA"/>
</dbReference>
<keyword evidence="6" id="KW-0520">NAD</keyword>
<protein>
    <recommendedName>
        <fullName evidence="3">glyceraldehyde-3-phosphate dehydrogenase (phosphorylating)</fullName>
        <ecNumber evidence="3">1.2.1.12</ecNumber>
    </recommendedName>
</protein>
<dbReference type="AlphaFoldDB" id="L9JVN2"/>
<proteinExistence type="inferred from homology"/>
<evidence type="ECO:0000256" key="8">
    <source>
        <dbReference type="ARBA" id="ARBA00047698"/>
    </source>
</evidence>
<keyword evidence="10" id="KW-1185">Reference proteome</keyword>
<dbReference type="InterPro" id="IPR020831">
    <property type="entry name" value="GlycerAld/Erythrose_P_DH"/>
</dbReference>
<reference evidence="10" key="1">
    <citation type="submission" date="2012-07" db="EMBL/GenBank/DDBJ databases">
        <title>Genome of the Chinese tree shrew, a rising model animal genetically related to primates.</title>
        <authorList>
            <person name="Zhang G."/>
            <person name="Fan Y."/>
            <person name="Yao Y."/>
            <person name="Huang Z."/>
        </authorList>
    </citation>
    <scope>NUCLEOTIDE SEQUENCE [LARGE SCALE GENOMIC DNA]</scope>
</reference>
<dbReference type="STRING" id="246437.L9JVN2"/>
<keyword evidence="4" id="KW-0963">Cytoplasm</keyword>
<gene>
    <name evidence="9" type="ORF">TREES_T100021633</name>
</gene>
<keyword evidence="5" id="KW-0560">Oxidoreductase</keyword>
<evidence type="ECO:0000256" key="4">
    <source>
        <dbReference type="ARBA" id="ARBA00022490"/>
    </source>
</evidence>
<comment type="catalytic activity">
    <reaction evidence="8">
        <text>D-glyceraldehyde 3-phosphate + phosphate + NAD(+) = (2R)-3-phospho-glyceroyl phosphate + NADH + H(+)</text>
        <dbReference type="Rhea" id="RHEA:10300"/>
        <dbReference type="ChEBI" id="CHEBI:15378"/>
        <dbReference type="ChEBI" id="CHEBI:43474"/>
        <dbReference type="ChEBI" id="CHEBI:57540"/>
        <dbReference type="ChEBI" id="CHEBI:57604"/>
        <dbReference type="ChEBI" id="CHEBI:57945"/>
        <dbReference type="ChEBI" id="CHEBI:59776"/>
        <dbReference type="EC" id="1.2.1.12"/>
    </reaction>
</comment>
<evidence type="ECO:0000256" key="7">
    <source>
        <dbReference type="ARBA" id="ARBA00023152"/>
    </source>
</evidence>